<proteinExistence type="predicted"/>
<protein>
    <submittedName>
        <fullName evidence="1">S39AB protein</fullName>
    </submittedName>
</protein>
<keyword evidence="2" id="KW-1185">Reference proteome</keyword>
<organism evidence="1 2">
    <name type="scientific">Polyodon spathula</name>
    <name type="common">North American paddlefish</name>
    <name type="synonym">Squalus spathula</name>
    <dbReference type="NCBI Taxonomy" id="7913"/>
    <lineage>
        <taxon>Eukaryota</taxon>
        <taxon>Metazoa</taxon>
        <taxon>Chordata</taxon>
        <taxon>Craniata</taxon>
        <taxon>Vertebrata</taxon>
        <taxon>Euteleostomi</taxon>
        <taxon>Actinopterygii</taxon>
        <taxon>Chondrostei</taxon>
        <taxon>Acipenseriformes</taxon>
        <taxon>Polyodontidae</taxon>
        <taxon>Polyodon</taxon>
    </lineage>
</organism>
<feature type="non-terminal residue" evidence="1">
    <location>
        <position position="1"/>
    </location>
</feature>
<feature type="non-terminal residue" evidence="1">
    <location>
        <position position="102"/>
    </location>
</feature>
<comment type="caution">
    <text evidence="1">The sequence shown here is derived from an EMBL/GenBank/DDBJ whole genome shotgun (WGS) entry which is preliminary data.</text>
</comment>
<evidence type="ECO:0000313" key="2">
    <source>
        <dbReference type="Proteomes" id="UP001166093"/>
    </source>
</evidence>
<evidence type="ECO:0000313" key="1">
    <source>
        <dbReference type="EMBL" id="MBN3281826.1"/>
    </source>
</evidence>
<reference evidence="1" key="1">
    <citation type="journal article" date="2021" name="Cell">
        <title>Tracing the genetic footprints of vertebrate landing in non-teleost ray-finned fishes.</title>
        <authorList>
            <person name="Bi X."/>
            <person name="Wang K."/>
            <person name="Yang L."/>
            <person name="Pan H."/>
            <person name="Jiang H."/>
            <person name="Wei Q."/>
            <person name="Fang M."/>
            <person name="Yu H."/>
            <person name="Zhu C."/>
            <person name="Cai Y."/>
            <person name="He Y."/>
            <person name="Gan X."/>
            <person name="Zeng H."/>
            <person name="Yu D."/>
            <person name="Zhu Y."/>
            <person name="Jiang H."/>
            <person name="Qiu Q."/>
            <person name="Yang H."/>
            <person name="Zhang Y.E."/>
            <person name="Wang W."/>
            <person name="Zhu M."/>
            <person name="He S."/>
            <person name="Zhang G."/>
        </authorList>
    </citation>
    <scope>NUCLEOTIDE SEQUENCE</scope>
    <source>
        <strain evidence="1">Pddl_001</strain>
    </source>
</reference>
<dbReference type="EMBL" id="JAAWVQ010112046">
    <property type="protein sequence ID" value="MBN3281826.1"/>
    <property type="molecule type" value="Genomic_DNA"/>
</dbReference>
<gene>
    <name evidence="1" type="primary">Slc39a11_0</name>
    <name evidence="1" type="ORF">GTO93_0016977</name>
</gene>
<dbReference type="Proteomes" id="UP001166093">
    <property type="component" value="Unassembled WGS sequence"/>
</dbReference>
<accession>A0ABS2Y6J0</accession>
<name>A0ABS2Y6J0_POLSP</name>
<sequence>MERRLEHSSSKTRSCQSIIFRLQIHSEATRPIVPEDNTDLVAPLQSHRRPISHRKGLTVGVGFAAAGKTLSASFESARNLAIGMGIQNFPEGLAVSLPFLGA</sequence>